<organism evidence="1 2">
    <name type="scientific">Pistacia atlantica</name>
    <dbReference type="NCBI Taxonomy" id="434234"/>
    <lineage>
        <taxon>Eukaryota</taxon>
        <taxon>Viridiplantae</taxon>
        <taxon>Streptophyta</taxon>
        <taxon>Embryophyta</taxon>
        <taxon>Tracheophyta</taxon>
        <taxon>Spermatophyta</taxon>
        <taxon>Magnoliopsida</taxon>
        <taxon>eudicotyledons</taxon>
        <taxon>Gunneridae</taxon>
        <taxon>Pentapetalae</taxon>
        <taxon>rosids</taxon>
        <taxon>malvids</taxon>
        <taxon>Sapindales</taxon>
        <taxon>Anacardiaceae</taxon>
        <taxon>Pistacia</taxon>
    </lineage>
</organism>
<protein>
    <submittedName>
        <fullName evidence="1">Uncharacterized protein</fullName>
    </submittedName>
</protein>
<evidence type="ECO:0000313" key="1">
    <source>
        <dbReference type="EMBL" id="KAJ0081018.1"/>
    </source>
</evidence>
<keyword evidence="2" id="KW-1185">Reference proteome</keyword>
<name>A0ACC1A183_9ROSI</name>
<dbReference type="Proteomes" id="UP001164250">
    <property type="component" value="Chromosome 12"/>
</dbReference>
<dbReference type="EMBL" id="CM047908">
    <property type="protein sequence ID" value="KAJ0081018.1"/>
    <property type="molecule type" value="Genomic_DNA"/>
</dbReference>
<evidence type="ECO:0000313" key="2">
    <source>
        <dbReference type="Proteomes" id="UP001164250"/>
    </source>
</evidence>
<gene>
    <name evidence="1" type="ORF">Patl1_12331</name>
</gene>
<sequence length="190" mass="21318">MTNAVNFSTALRTPSSSTPALRRSTAFKRPNLRPTRRCRSLSPTPTSSFSLRHGEETLFEAQDAGIEEHEQVVAERNRLRDQLARRNEEIKKLKAVIDSALKDLSNVVTRLKEVSPSNEEEDGRKISQQPISPEVKSADKCEQQKVEPKTPEVRATGKRRNDIWGRSSGDDSLPPSKKSHLSRSTGRSFP</sequence>
<reference evidence="2" key="1">
    <citation type="journal article" date="2023" name="G3 (Bethesda)">
        <title>Genome assembly and association tests identify interacting loci associated with vigor, precocity, and sex in interspecific pistachio rootstocks.</title>
        <authorList>
            <person name="Palmer W."/>
            <person name="Jacygrad E."/>
            <person name="Sagayaradj S."/>
            <person name="Cavanaugh K."/>
            <person name="Han R."/>
            <person name="Bertier L."/>
            <person name="Beede B."/>
            <person name="Kafkas S."/>
            <person name="Golino D."/>
            <person name="Preece J."/>
            <person name="Michelmore R."/>
        </authorList>
    </citation>
    <scope>NUCLEOTIDE SEQUENCE [LARGE SCALE GENOMIC DNA]</scope>
</reference>
<accession>A0ACC1A183</accession>
<comment type="caution">
    <text evidence="1">The sequence shown here is derived from an EMBL/GenBank/DDBJ whole genome shotgun (WGS) entry which is preliminary data.</text>
</comment>
<proteinExistence type="predicted"/>